<dbReference type="GO" id="GO:0003887">
    <property type="term" value="F:DNA-directed DNA polymerase activity"/>
    <property type="evidence" value="ECO:0007669"/>
    <property type="project" value="InterPro"/>
</dbReference>
<dbReference type="InterPro" id="IPR036390">
    <property type="entry name" value="WH_DNA-bd_sf"/>
</dbReference>
<name>A0A9D5S9U1_XYLRU</name>
<feature type="domain" description="Initiator Rep protein WH1" evidence="2">
    <location>
        <begin position="85"/>
        <end position="175"/>
    </location>
</feature>
<dbReference type="SUPFAM" id="SSF46785">
    <property type="entry name" value="Winged helix' DNA-binding domain"/>
    <property type="match status" value="1"/>
</dbReference>
<dbReference type="EMBL" id="SUYC01000009">
    <property type="protein sequence ID" value="MBE6271171.1"/>
    <property type="molecule type" value="Genomic_DNA"/>
</dbReference>
<comment type="caution">
    <text evidence="3">The sequence shown here is derived from an EMBL/GenBank/DDBJ whole genome shotgun (WGS) entry which is preliminary data.</text>
</comment>
<evidence type="ECO:0000313" key="4">
    <source>
        <dbReference type="Proteomes" id="UP000806522"/>
    </source>
</evidence>
<protein>
    <submittedName>
        <fullName evidence="3">Replication initiation protein</fullName>
    </submittedName>
</protein>
<evidence type="ECO:0000259" key="2">
    <source>
        <dbReference type="Pfam" id="PF01051"/>
    </source>
</evidence>
<comment type="similarity">
    <text evidence="1">Belongs to the initiator RepB protein family.</text>
</comment>
<gene>
    <name evidence="3" type="ORF">E7101_09495</name>
</gene>
<dbReference type="InterPro" id="IPR000525">
    <property type="entry name" value="Initiator_Rep_WH1"/>
</dbReference>
<organism evidence="3 4">
    <name type="scientific">Xylanibacter ruminicola</name>
    <name type="common">Prevotella ruminicola</name>
    <dbReference type="NCBI Taxonomy" id="839"/>
    <lineage>
        <taxon>Bacteria</taxon>
        <taxon>Pseudomonadati</taxon>
        <taxon>Bacteroidota</taxon>
        <taxon>Bacteroidia</taxon>
        <taxon>Bacteroidales</taxon>
        <taxon>Prevotellaceae</taxon>
        <taxon>Xylanibacter</taxon>
    </lineage>
</organism>
<sequence>MTKEKKQMPSHLVTSKVKHEAVRWSNSIVDTPVVYGLIERRTLYFITGEVKHKYVEKNLGVPDNWQDLYFHLTDDDLGVIGGEKNVPRTYEALCKLGEKFLPVSFRNEKGELVTGKVHWIDSFFYNSVTKRYDVRVSPEIMPYLIDISQSFTTFDLGTAMLLRSKYTQKMYELCSQFCGDFRYVENDTETAGTVYKKRVLPIEMDKFRRIFNLEEVVDPRTKKVITPATYTNFKNMRMNILDVAQAELYNLYVFHHSNIWFDYLPGPKKGRGGKVSSVYIFIYTRDFPKAGLDRPWQKDDEPLEPFEKFTLPSLRPSPQQRVMENLWYSLPNDTQERAVEALLGHYLHEDEVKYYMRQITLVAQCHKDAWVQVMQVIKDKEQQPKFKSGTEAYKRKSIMAYALKENLKAFGWSLEPMSKIRRSKKPVEPDMFNM</sequence>
<proteinExistence type="inferred from homology"/>
<accession>A0A9D5S9U1</accession>
<dbReference type="Gene3D" id="1.10.10.10">
    <property type="entry name" value="Winged helix-like DNA-binding domain superfamily/Winged helix DNA-binding domain"/>
    <property type="match status" value="2"/>
</dbReference>
<dbReference type="Pfam" id="PF01051">
    <property type="entry name" value="Rep3_N"/>
    <property type="match status" value="1"/>
</dbReference>
<dbReference type="AlphaFoldDB" id="A0A9D5S9U1"/>
<evidence type="ECO:0000256" key="1">
    <source>
        <dbReference type="ARBA" id="ARBA00038283"/>
    </source>
</evidence>
<dbReference type="InterPro" id="IPR036388">
    <property type="entry name" value="WH-like_DNA-bd_sf"/>
</dbReference>
<reference evidence="3" key="1">
    <citation type="submission" date="2019-04" db="EMBL/GenBank/DDBJ databases">
        <title>Evolution of Biomass-Degrading Anaerobic Consortia Revealed by Metagenomics.</title>
        <authorList>
            <person name="Peng X."/>
        </authorList>
    </citation>
    <scope>NUCLEOTIDE SEQUENCE</scope>
    <source>
        <strain evidence="3">SIG140</strain>
    </source>
</reference>
<evidence type="ECO:0000313" key="3">
    <source>
        <dbReference type="EMBL" id="MBE6271171.1"/>
    </source>
</evidence>
<dbReference type="Proteomes" id="UP000806522">
    <property type="component" value="Unassembled WGS sequence"/>
</dbReference>
<dbReference type="GO" id="GO:0006270">
    <property type="term" value="P:DNA replication initiation"/>
    <property type="evidence" value="ECO:0007669"/>
    <property type="project" value="InterPro"/>
</dbReference>